<keyword evidence="1" id="KW-0812">Transmembrane</keyword>
<dbReference type="EMBL" id="JAUYVI010000001">
    <property type="protein sequence ID" value="MDQ7246312.1"/>
    <property type="molecule type" value="Genomic_DNA"/>
</dbReference>
<dbReference type="InterPro" id="IPR009554">
    <property type="entry name" value="Phageshock_PspB"/>
</dbReference>
<keyword evidence="3" id="KW-1185">Reference proteome</keyword>
<proteinExistence type="predicted"/>
<feature type="transmembrane region" description="Helical" evidence="1">
    <location>
        <begin position="6"/>
        <end position="26"/>
    </location>
</feature>
<keyword evidence="1" id="KW-1133">Transmembrane helix</keyword>
<name>A0ABU0YGI3_9PROT</name>
<reference evidence="3" key="1">
    <citation type="submission" date="2023-08" db="EMBL/GenBank/DDBJ databases">
        <title>Rhodospirillaceae gen. nov., a novel taxon isolated from the Yangtze River Yuezi River estuary sludge.</title>
        <authorList>
            <person name="Ruan L."/>
        </authorList>
    </citation>
    <scope>NUCLEOTIDE SEQUENCE [LARGE SCALE GENOMIC DNA]</scope>
    <source>
        <strain evidence="3">R-7</strain>
    </source>
</reference>
<keyword evidence="1" id="KW-0472">Membrane</keyword>
<protein>
    <submittedName>
        <fullName evidence="2">Envelope stress response membrane protein PspB</fullName>
    </submittedName>
</protein>
<organism evidence="2 3">
    <name type="scientific">Dongia sedimenti</name>
    <dbReference type="NCBI Taxonomy" id="3064282"/>
    <lineage>
        <taxon>Bacteria</taxon>
        <taxon>Pseudomonadati</taxon>
        <taxon>Pseudomonadota</taxon>
        <taxon>Alphaproteobacteria</taxon>
        <taxon>Rhodospirillales</taxon>
        <taxon>Dongiaceae</taxon>
        <taxon>Dongia</taxon>
    </lineage>
</organism>
<gene>
    <name evidence="2" type="primary">pspB</name>
    <name evidence="2" type="ORF">Q8A70_01480</name>
</gene>
<comment type="caution">
    <text evidence="2">The sequence shown here is derived from an EMBL/GenBank/DDBJ whole genome shotgun (WGS) entry which is preliminary data.</text>
</comment>
<dbReference type="Proteomes" id="UP001230156">
    <property type="component" value="Unassembled WGS sequence"/>
</dbReference>
<evidence type="ECO:0000313" key="2">
    <source>
        <dbReference type="EMBL" id="MDQ7246312.1"/>
    </source>
</evidence>
<evidence type="ECO:0000256" key="1">
    <source>
        <dbReference type="SAM" id="Phobius"/>
    </source>
</evidence>
<sequence length="79" mass="8923">MTNVLGILFVPAVLFMVIVAPLWLIFHYVTVWKTQRNAGRADPSAVNTMWDTARRLEDRVAALEKLLDAEAPGWRSKAL</sequence>
<dbReference type="RefSeq" id="WP_379953691.1">
    <property type="nucleotide sequence ID" value="NZ_JAUYVI010000001.1"/>
</dbReference>
<evidence type="ECO:0000313" key="3">
    <source>
        <dbReference type="Proteomes" id="UP001230156"/>
    </source>
</evidence>
<accession>A0ABU0YGI3</accession>
<dbReference type="Pfam" id="PF06667">
    <property type="entry name" value="PspB"/>
    <property type="match status" value="1"/>
</dbReference>
<dbReference type="NCBIfam" id="TIGR02976">
    <property type="entry name" value="phageshock_pspB"/>
    <property type="match status" value="1"/>
</dbReference>